<name>A0A9D4RSY9_DREPO</name>
<evidence type="ECO:0000313" key="1">
    <source>
        <dbReference type="EMBL" id="KAH3877457.1"/>
    </source>
</evidence>
<proteinExistence type="predicted"/>
<accession>A0A9D4RSY9</accession>
<dbReference type="AlphaFoldDB" id="A0A9D4RSY9"/>
<reference evidence="1" key="2">
    <citation type="submission" date="2020-11" db="EMBL/GenBank/DDBJ databases">
        <authorList>
            <person name="McCartney M.A."/>
            <person name="Auch B."/>
            <person name="Kono T."/>
            <person name="Mallez S."/>
            <person name="Becker A."/>
            <person name="Gohl D.M."/>
            <person name="Silverstein K.A.T."/>
            <person name="Koren S."/>
            <person name="Bechman K.B."/>
            <person name="Herman A."/>
            <person name="Abrahante J.E."/>
            <person name="Garbe J."/>
        </authorList>
    </citation>
    <scope>NUCLEOTIDE SEQUENCE</scope>
    <source>
        <strain evidence="1">Duluth1</strain>
        <tissue evidence="1">Whole animal</tissue>
    </source>
</reference>
<comment type="caution">
    <text evidence="1">The sequence shown here is derived from an EMBL/GenBank/DDBJ whole genome shotgun (WGS) entry which is preliminary data.</text>
</comment>
<organism evidence="1 2">
    <name type="scientific">Dreissena polymorpha</name>
    <name type="common">Zebra mussel</name>
    <name type="synonym">Mytilus polymorpha</name>
    <dbReference type="NCBI Taxonomy" id="45954"/>
    <lineage>
        <taxon>Eukaryota</taxon>
        <taxon>Metazoa</taxon>
        <taxon>Spiralia</taxon>
        <taxon>Lophotrochozoa</taxon>
        <taxon>Mollusca</taxon>
        <taxon>Bivalvia</taxon>
        <taxon>Autobranchia</taxon>
        <taxon>Heteroconchia</taxon>
        <taxon>Euheterodonta</taxon>
        <taxon>Imparidentia</taxon>
        <taxon>Neoheterodontei</taxon>
        <taxon>Myida</taxon>
        <taxon>Dreissenoidea</taxon>
        <taxon>Dreissenidae</taxon>
        <taxon>Dreissena</taxon>
    </lineage>
</organism>
<sequence length="62" mass="6852">MGYKAKNALTGTTRSADFFKQIGKKRSLSFSTHRAGSPVWLPDIDADAAGILIDPEELQRSW</sequence>
<reference evidence="1" key="1">
    <citation type="journal article" date="2019" name="bioRxiv">
        <title>The Genome of the Zebra Mussel, Dreissena polymorpha: A Resource for Invasive Species Research.</title>
        <authorList>
            <person name="McCartney M.A."/>
            <person name="Auch B."/>
            <person name="Kono T."/>
            <person name="Mallez S."/>
            <person name="Zhang Y."/>
            <person name="Obille A."/>
            <person name="Becker A."/>
            <person name="Abrahante J.E."/>
            <person name="Garbe J."/>
            <person name="Badalamenti J.P."/>
            <person name="Herman A."/>
            <person name="Mangelson H."/>
            <person name="Liachko I."/>
            <person name="Sullivan S."/>
            <person name="Sone E.D."/>
            <person name="Koren S."/>
            <person name="Silverstein K.A.T."/>
            <person name="Beckman K.B."/>
            <person name="Gohl D.M."/>
        </authorList>
    </citation>
    <scope>NUCLEOTIDE SEQUENCE</scope>
    <source>
        <strain evidence="1">Duluth1</strain>
        <tissue evidence="1">Whole animal</tissue>
    </source>
</reference>
<keyword evidence="2" id="KW-1185">Reference proteome</keyword>
<dbReference type="EMBL" id="JAIWYP010000001">
    <property type="protein sequence ID" value="KAH3877457.1"/>
    <property type="molecule type" value="Genomic_DNA"/>
</dbReference>
<dbReference type="Proteomes" id="UP000828390">
    <property type="component" value="Unassembled WGS sequence"/>
</dbReference>
<gene>
    <name evidence="1" type="ORF">DPMN_001324</name>
</gene>
<evidence type="ECO:0000313" key="2">
    <source>
        <dbReference type="Proteomes" id="UP000828390"/>
    </source>
</evidence>
<protein>
    <submittedName>
        <fullName evidence="1">Uncharacterized protein</fullName>
    </submittedName>
</protein>